<dbReference type="Pfam" id="PF20434">
    <property type="entry name" value="BD-FAE"/>
    <property type="match status" value="1"/>
</dbReference>
<protein>
    <recommendedName>
        <fullName evidence="2">BD-FAE-like domain-containing protein</fullName>
    </recommendedName>
</protein>
<dbReference type="InterPro" id="IPR050300">
    <property type="entry name" value="GDXG_lipolytic_enzyme"/>
</dbReference>
<gene>
    <name evidence="3" type="ORF">METZ01_LOCUS139742</name>
</gene>
<accession>A0A381ZC64</accession>
<organism evidence="3">
    <name type="scientific">marine metagenome</name>
    <dbReference type="NCBI Taxonomy" id="408172"/>
    <lineage>
        <taxon>unclassified sequences</taxon>
        <taxon>metagenomes</taxon>
        <taxon>ecological metagenomes</taxon>
    </lineage>
</organism>
<dbReference type="EMBL" id="UINC01020770">
    <property type="protein sequence ID" value="SVA86888.1"/>
    <property type="molecule type" value="Genomic_DNA"/>
</dbReference>
<dbReference type="InterPro" id="IPR049492">
    <property type="entry name" value="BD-FAE-like_dom"/>
</dbReference>
<feature type="domain" description="BD-FAE-like" evidence="2">
    <location>
        <begin position="66"/>
        <end position="174"/>
    </location>
</feature>
<keyword evidence="1" id="KW-0378">Hydrolase</keyword>
<dbReference type="PANTHER" id="PTHR48081">
    <property type="entry name" value="AB HYDROLASE SUPERFAMILY PROTEIN C4A8.06C"/>
    <property type="match status" value="1"/>
</dbReference>
<dbReference type="Gene3D" id="3.40.50.1820">
    <property type="entry name" value="alpha/beta hydrolase"/>
    <property type="match status" value="1"/>
</dbReference>
<evidence type="ECO:0000259" key="2">
    <source>
        <dbReference type="Pfam" id="PF20434"/>
    </source>
</evidence>
<dbReference type="GO" id="GO:0016787">
    <property type="term" value="F:hydrolase activity"/>
    <property type="evidence" value="ECO:0007669"/>
    <property type="project" value="UniProtKB-KW"/>
</dbReference>
<dbReference type="PANTHER" id="PTHR48081:SF33">
    <property type="entry name" value="KYNURENINE FORMAMIDASE"/>
    <property type="match status" value="1"/>
</dbReference>
<feature type="non-terminal residue" evidence="3">
    <location>
        <position position="1"/>
    </location>
</feature>
<dbReference type="SUPFAM" id="SSF53474">
    <property type="entry name" value="alpha/beta-Hydrolases"/>
    <property type="match status" value="1"/>
</dbReference>
<evidence type="ECO:0000313" key="3">
    <source>
        <dbReference type="EMBL" id="SVA86888.1"/>
    </source>
</evidence>
<dbReference type="InterPro" id="IPR029058">
    <property type="entry name" value="AB_hydrolase_fold"/>
</dbReference>
<reference evidence="3" key="1">
    <citation type="submission" date="2018-05" db="EMBL/GenBank/DDBJ databases">
        <authorList>
            <person name="Lanie J.A."/>
            <person name="Ng W.-L."/>
            <person name="Kazmierczak K.M."/>
            <person name="Andrzejewski T.M."/>
            <person name="Davidsen T.M."/>
            <person name="Wayne K.J."/>
            <person name="Tettelin H."/>
            <person name="Glass J.I."/>
            <person name="Rusch D."/>
            <person name="Podicherti R."/>
            <person name="Tsui H.-C.T."/>
            <person name="Winkler M.E."/>
        </authorList>
    </citation>
    <scope>NUCLEOTIDE SEQUENCE</scope>
</reference>
<proteinExistence type="predicted"/>
<name>A0A381ZC64_9ZZZZ</name>
<dbReference type="AlphaFoldDB" id="A0A381ZC64"/>
<sequence>VDQGDEGARWKTLTPAEREVAYSPSSCIGGDYSSYLAEYRDRSAMARAMVDRSQEHAYGPSPSQRLDLFMPAEAEPGDPPPLLVFIHGGYWQELSRADSSFAAPAWVDQGVAFAAIGYTLAPKATLSEIVAECRQAVGWLRDHADEVGIDPDRMVVAGNSAGAHLAAMVALTDDLASAAVLISGVFDLRPLVGTSIVEALDLDTADAHALSPALASVDGFPPSLVCWGEIETEEFKEQSRRFAANLRSKGTTCTSFEVGARNHFDVILDLADPDSAIGRGIASLLDGSMSGSS</sequence>
<evidence type="ECO:0000256" key="1">
    <source>
        <dbReference type="ARBA" id="ARBA00022801"/>
    </source>
</evidence>